<evidence type="ECO:0000313" key="2">
    <source>
        <dbReference type="Proteomes" id="UP000185728"/>
    </source>
</evidence>
<dbReference type="Proteomes" id="UP000185728">
    <property type="component" value="Unassembled WGS sequence"/>
</dbReference>
<evidence type="ECO:0000313" key="1">
    <source>
        <dbReference type="EMBL" id="SIT12712.1"/>
    </source>
</evidence>
<gene>
    <name evidence="1" type="ORF">SAMN05421766_11210</name>
</gene>
<reference evidence="1 2" key="1">
    <citation type="submission" date="2017-01" db="EMBL/GenBank/DDBJ databases">
        <authorList>
            <person name="Varghese N."/>
            <person name="Submissions S."/>
        </authorList>
    </citation>
    <scope>NUCLEOTIDE SEQUENCE [LARGE SCALE GENOMIC DNA]</scope>
    <source>
        <strain evidence="1 2">DSM 2061</strain>
    </source>
</reference>
<organism evidence="1 2">
    <name type="scientific">Zobellia uliginosa</name>
    <dbReference type="NCBI Taxonomy" id="143224"/>
    <lineage>
        <taxon>Bacteria</taxon>
        <taxon>Pseudomonadati</taxon>
        <taxon>Bacteroidota</taxon>
        <taxon>Flavobacteriia</taxon>
        <taxon>Flavobacteriales</taxon>
        <taxon>Flavobacteriaceae</taxon>
        <taxon>Zobellia</taxon>
    </lineage>
</organism>
<dbReference type="EMBL" id="FTOB01000012">
    <property type="protein sequence ID" value="SIT12712.1"/>
    <property type="molecule type" value="Genomic_DNA"/>
</dbReference>
<sequence>MYTTKHLYSTLRKFATIAFLPFLMGSCETEIPLEDNDPPNFSIQITGDGFSESFDQDTDFNSFQLNLKRGATYNFILTGADQGGLKRLEMYFTPDYIEMNANLYGPWQMTTLTPLTDLIYWNGDRSSPLTGTVLDGSFNTKGDIVSLEISLYLVDYGGDTGSMNSSSAALNILIDDHDTEIVFF</sequence>
<name>A0ABY1L2A2_9FLAO</name>
<protein>
    <submittedName>
        <fullName evidence="1">Uncharacterized protein</fullName>
    </submittedName>
</protein>
<proteinExistence type="predicted"/>
<dbReference type="RefSeq" id="WP_139327759.1">
    <property type="nucleotide sequence ID" value="NZ_FTOB01000012.1"/>
</dbReference>
<dbReference type="PROSITE" id="PS51257">
    <property type="entry name" value="PROKAR_LIPOPROTEIN"/>
    <property type="match status" value="1"/>
</dbReference>
<accession>A0ABY1L2A2</accession>
<keyword evidence="2" id="KW-1185">Reference proteome</keyword>
<comment type="caution">
    <text evidence="1">The sequence shown here is derived from an EMBL/GenBank/DDBJ whole genome shotgun (WGS) entry which is preliminary data.</text>
</comment>